<keyword evidence="3" id="KW-1185">Reference proteome</keyword>
<comment type="caution">
    <text evidence="2">The sequence shown here is derived from an EMBL/GenBank/DDBJ whole genome shotgun (WGS) entry which is preliminary data.</text>
</comment>
<reference evidence="2" key="1">
    <citation type="journal article" date="2023" name="Front. Mar. Sci.">
        <title>A new Merluccius polli reference genome to investigate the effects of global change in West African waters.</title>
        <authorList>
            <person name="Mateo J.L."/>
            <person name="Blanco-Fernandez C."/>
            <person name="Garcia-Vazquez E."/>
            <person name="Machado-Schiaffino G."/>
        </authorList>
    </citation>
    <scope>NUCLEOTIDE SEQUENCE</scope>
    <source>
        <strain evidence="2">C29</strain>
        <tissue evidence="2">Fin</tissue>
    </source>
</reference>
<evidence type="ECO:0000313" key="3">
    <source>
        <dbReference type="Proteomes" id="UP001174136"/>
    </source>
</evidence>
<feature type="compositionally biased region" description="Basic and acidic residues" evidence="1">
    <location>
        <begin position="1"/>
        <end position="16"/>
    </location>
</feature>
<organism evidence="2 3">
    <name type="scientific">Merluccius polli</name>
    <name type="common">Benguela hake</name>
    <name type="synonym">Merluccius cadenati</name>
    <dbReference type="NCBI Taxonomy" id="89951"/>
    <lineage>
        <taxon>Eukaryota</taxon>
        <taxon>Metazoa</taxon>
        <taxon>Chordata</taxon>
        <taxon>Craniata</taxon>
        <taxon>Vertebrata</taxon>
        <taxon>Euteleostomi</taxon>
        <taxon>Actinopterygii</taxon>
        <taxon>Neopterygii</taxon>
        <taxon>Teleostei</taxon>
        <taxon>Neoteleostei</taxon>
        <taxon>Acanthomorphata</taxon>
        <taxon>Zeiogadaria</taxon>
        <taxon>Gadariae</taxon>
        <taxon>Gadiformes</taxon>
        <taxon>Gadoidei</taxon>
        <taxon>Merlucciidae</taxon>
        <taxon>Merluccius</taxon>
    </lineage>
</organism>
<protein>
    <submittedName>
        <fullName evidence="2">Uncharacterized protein</fullName>
    </submittedName>
</protein>
<dbReference type="Proteomes" id="UP001174136">
    <property type="component" value="Unassembled WGS sequence"/>
</dbReference>
<accession>A0AA47NSG6</accession>
<dbReference type="AlphaFoldDB" id="A0AA47NSG6"/>
<name>A0AA47NSG6_MERPO</name>
<gene>
    <name evidence="2" type="ORF">N1851_029691</name>
</gene>
<sequence>MEEYLPAEHHTRECKPKKTKRTVLEVSDPATESSDEEDNQNVQIPCYRMVTRSQQQQPHRHQEVPTPQPRLRASADKFIPVGPEAEIDQDERDPQNEILEEVENLIEGEDNQAQADGFRRSQRRARPKEMFTYGTLGQPSYQQWNAGVNMLMPSQPVPAPLNMLPFSFPYPTYLNPYPYLIYPHAY</sequence>
<dbReference type="EMBL" id="JAOPHQ010005691">
    <property type="protein sequence ID" value="KAK0134677.1"/>
    <property type="molecule type" value="Genomic_DNA"/>
</dbReference>
<proteinExistence type="predicted"/>
<evidence type="ECO:0000256" key="1">
    <source>
        <dbReference type="SAM" id="MobiDB-lite"/>
    </source>
</evidence>
<feature type="region of interest" description="Disordered" evidence="1">
    <location>
        <begin position="1"/>
        <end position="73"/>
    </location>
</feature>
<evidence type="ECO:0000313" key="2">
    <source>
        <dbReference type="EMBL" id="KAK0134677.1"/>
    </source>
</evidence>